<dbReference type="AlphaFoldDB" id="A0AAN9RLV6"/>
<feature type="compositionally biased region" description="Low complexity" evidence="1">
    <location>
        <begin position="36"/>
        <end position="61"/>
    </location>
</feature>
<sequence length="112" mass="12345">MKGSWRHHCLLLTLLAFVILSEGSRLPKEYWEQMLPKKLPSPSSSPSKGTNSVTPSSSSTTENDGLPTSDGKDSSHVLLTKQYHSFRFIDLGHDDSADPCKDVGLTTLRWTG</sequence>
<dbReference type="Proteomes" id="UP001374584">
    <property type="component" value="Unassembled WGS sequence"/>
</dbReference>
<evidence type="ECO:0000313" key="3">
    <source>
        <dbReference type="EMBL" id="KAK7377391.1"/>
    </source>
</evidence>
<evidence type="ECO:0000256" key="1">
    <source>
        <dbReference type="SAM" id="MobiDB-lite"/>
    </source>
</evidence>
<name>A0AAN9RLV6_PHACN</name>
<protein>
    <submittedName>
        <fullName evidence="3">Uncharacterized protein</fullName>
    </submittedName>
</protein>
<organism evidence="3 4">
    <name type="scientific">Phaseolus coccineus</name>
    <name type="common">Scarlet runner bean</name>
    <name type="synonym">Phaseolus multiflorus</name>
    <dbReference type="NCBI Taxonomy" id="3886"/>
    <lineage>
        <taxon>Eukaryota</taxon>
        <taxon>Viridiplantae</taxon>
        <taxon>Streptophyta</taxon>
        <taxon>Embryophyta</taxon>
        <taxon>Tracheophyta</taxon>
        <taxon>Spermatophyta</taxon>
        <taxon>Magnoliopsida</taxon>
        <taxon>eudicotyledons</taxon>
        <taxon>Gunneridae</taxon>
        <taxon>Pentapetalae</taxon>
        <taxon>rosids</taxon>
        <taxon>fabids</taxon>
        <taxon>Fabales</taxon>
        <taxon>Fabaceae</taxon>
        <taxon>Papilionoideae</taxon>
        <taxon>50 kb inversion clade</taxon>
        <taxon>NPAAA clade</taxon>
        <taxon>indigoferoid/millettioid clade</taxon>
        <taxon>Phaseoleae</taxon>
        <taxon>Phaseolus</taxon>
    </lineage>
</organism>
<reference evidence="3 4" key="1">
    <citation type="submission" date="2024-01" db="EMBL/GenBank/DDBJ databases">
        <title>The genomes of 5 underutilized Papilionoideae crops provide insights into root nodulation and disease resistanc.</title>
        <authorList>
            <person name="Jiang F."/>
        </authorList>
    </citation>
    <scope>NUCLEOTIDE SEQUENCE [LARGE SCALE GENOMIC DNA]</scope>
    <source>
        <strain evidence="3">JINMINGXINNONG_FW02</strain>
        <tissue evidence="3">Leaves</tissue>
    </source>
</reference>
<dbReference type="EMBL" id="JAYMYR010000002">
    <property type="protein sequence ID" value="KAK7377391.1"/>
    <property type="molecule type" value="Genomic_DNA"/>
</dbReference>
<keyword evidence="4" id="KW-1185">Reference proteome</keyword>
<evidence type="ECO:0000256" key="2">
    <source>
        <dbReference type="SAM" id="SignalP"/>
    </source>
</evidence>
<comment type="caution">
    <text evidence="3">The sequence shown here is derived from an EMBL/GenBank/DDBJ whole genome shotgun (WGS) entry which is preliminary data.</text>
</comment>
<feature type="chain" id="PRO_5043050595" evidence="2">
    <location>
        <begin position="24"/>
        <end position="112"/>
    </location>
</feature>
<accession>A0AAN9RLV6</accession>
<gene>
    <name evidence="3" type="ORF">VNO80_02815</name>
</gene>
<feature type="region of interest" description="Disordered" evidence="1">
    <location>
        <begin position="36"/>
        <end position="74"/>
    </location>
</feature>
<evidence type="ECO:0000313" key="4">
    <source>
        <dbReference type="Proteomes" id="UP001374584"/>
    </source>
</evidence>
<proteinExistence type="predicted"/>
<feature type="signal peptide" evidence="2">
    <location>
        <begin position="1"/>
        <end position="23"/>
    </location>
</feature>
<keyword evidence="2" id="KW-0732">Signal</keyword>